<comment type="catalytic activity">
    <reaction evidence="32">
        <text>GTP + H2O = GDP + phosphate + H(+)</text>
        <dbReference type="Rhea" id="RHEA:19669"/>
        <dbReference type="ChEBI" id="CHEBI:15377"/>
        <dbReference type="ChEBI" id="CHEBI:15378"/>
        <dbReference type="ChEBI" id="CHEBI:37565"/>
        <dbReference type="ChEBI" id="CHEBI:43474"/>
        <dbReference type="ChEBI" id="CHEBI:58189"/>
        <dbReference type="EC" id="3.6.5.5"/>
    </reaction>
</comment>
<dbReference type="EMBL" id="AAQR03091685">
    <property type="status" value="NOT_ANNOTATED_CDS"/>
    <property type="molecule type" value="Genomic_DNA"/>
</dbReference>
<dbReference type="InterPro" id="IPR020850">
    <property type="entry name" value="GED_dom"/>
</dbReference>
<dbReference type="GO" id="GO:0042803">
    <property type="term" value="F:protein homodimerization activity"/>
    <property type="evidence" value="ECO:0007669"/>
    <property type="project" value="Ensembl"/>
</dbReference>
<evidence type="ECO:0000256" key="9">
    <source>
        <dbReference type="ARBA" id="ARBA00018833"/>
    </source>
</evidence>
<reference evidence="37" key="2">
    <citation type="submission" date="2025-08" db="UniProtKB">
        <authorList>
            <consortium name="Ensembl"/>
        </authorList>
    </citation>
    <scope>IDENTIFICATION</scope>
</reference>
<dbReference type="PROSITE" id="PS51718">
    <property type="entry name" value="G_DYNAMIN_2"/>
    <property type="match status" value="1"/>
</dbReference>
<evidence type="ECO:0000256" key="34">
    <source>
        <dbReference type="SAM" id="MobiDB-lite"/>
    </source>
</evidence>
<dbReference type="GO" id="GO:0050714">
    <property type="term" value="P:positive regulation of protein secretion"/>
    <property type="evidence" value="ECO:0007669"/>
    <property type="project" value="Ensembl"/>
</dbReference>
<evidence type="ECO:0000256" key="18">
    <source>
        <dbReference type="ARBA" id="ARBA00022801"/>
    </source>
</evidence>
<protein>
    <recommendedName>
        <fullName evidence="9">Dynamin-1-like protein</fullName>
        <ecNumber evidence="8">3.6.5.5</ecNumber>
    </recommendedName>
</protein>
<dbReference type="GO" id="GO:0005741">
    <property type="term" value="C:mitochondrial outer membrane"/>
    <property type="evidence" value="ECO:0007669"/>
    <property type="project" value="UniProtKB-SubCell"/>
</dbReference>
<feature type="domain" description="GED" evidence="35">
    <location>
        <begin position="671"/>
        <end position="762"/>
    </location>
</feature>
<dbReference type="GO" id="GO:0032991">
    <property type="term" value="C:protein-containing complex"/>
    <property type="evidence" value="ECO:0007669"/>
    <property type="project" value="Ensembl"/>
</dbReference>
<dbReference type="GO" id="GO:0005783">
    <property type="term" value="C:endoplasmic reticulum"/>
    <property type="evidence" value="ECO:0007669"/>
    <property type="project" value="Ensembl"/>
</dbReference>
<dbReference type="GO" id="GO:0006897">
    <property type="term" value="P:endocytosis"/>
    <property type="evidence" value="ECO:0007669"/>
    <property type="project" value="UniProtKB-KW"/>
</dbReference>
<comment type="similarity">
    <text evidence="33">Belongs to the TRAFAC class dynamin-like GTPase superfamily. Dynamin/Fzo/YdjA family.</text>
</comment>
<dbReference type="OMA" id="KICHNCG"/>
<dbReference type="GO" id="GO:0048511">
    <property type="term" value="P:rhythmic process"/>
    <property type="evidence" value="ECO:0007669"/>
    <property type="project" value="UniProtKB-KW"/>
</dbReference>
<keyword evidence="31" id="KW-0968">Cytoplasmic vesicle</keyword>
<dbReference type="GO" id="GO:0060047">
    <property type="term" value="P:heart contraction"/>
    <property type="evidence" value="ECO:0007669"/>
    <property type="project" value="Ensembl"/>
</dbReference>
<keyword evidence="26 33" id="KW-0342">GTP-binding</keyword>
<dbReference type="FunFam" id="1.20.120.1240:FF:000006">
    <property type="entry name" value="Dynamin-1-like protein isoform 1"/>
    <property type="match status" value="1"/>
</dbReference>
<evidence type="ECO:0000256" key="17">
    <source>
        <dbReference type="ARBA" id="ARBA00022799"/>
    </source>
</evidence>
<sequence>KACREGAGSGRVGSNGCRLPRRGRRRGGRSRLLGPGPIHCSGGAGWVMEALIPVINKLQDVFNTVGADIIQLPQIVVVGTQSSGKSSVLESLVGRDLLPRGTGIVTRRPLILQLVHVSPEDKRKTTGEENGVDAEEWGKFLHTKNKLYTDFDEIRQEIENETERISGSNKGVSPEPIHLKIFSPSVVNLTLVDLPGMTKVPVGDQPKDIELQIRELILRFISNPNSIILAVTAANTDMATSEALKISREVDPDGRRTLAVITKLDLMDAGTDAMDVLMGRVIPVKLGIIGVVNSLRSQLDINNKKSVADSIRDEYAFLQKKYPSLANRNGTKYLARTLNRLYYHSGHECAQSLSLYRSKLFNRLIIEWSLYKWHIEGNKDFYSGPLRSLVGKVGRERTNYFENTWKYEGTVFICGGARICYIFHETFGRTLESVDPLGGLNTIDILTAIRNATGPRPALFVPEVSFELLVKRQIKRLEEPSLRCVELVHEEMQRIIQHCSNYSTQELLRFPKLHDAIVEVVTCLLRKRLPVTNEMVHNLVAIELAYINTKHPDFADACGLMNNNIEEQRRNRLARELPSAVSRDKLIQDSRRETKNVASGGGGVGDAVQEPTTGNWRGMLKTSKAEELLAEEKSKPIPIMPASPQKGHAVNLLDVPVPVARKLSAREQRDCEVIERLIKSYFLIVRKNIQDSVPKAVMHFLVNHVKDTLQSELVGQLYKSSLLDDLLTESEDMAQRRKEAADMLKALQGAGQIIAEIRETHLW</sequence>
<dbReference type="GO" id="GO:0160040">
    <property type="term" value="P:mitocytosis"/>
    <property type="evidence" value="ECO:0007669"/>
    <property type="project" value="Ensembl"/>
</dbReference>
<dbReference type="EMBL" id="AAQR03091681">
    <property type="status" value="NOT_ANNOTATED_CDS"/>
    <property type="molecule type" value="Genomic_DNA"/>
</dbReference>
<dbReference type="Gene3D" id="1.20.120.1240">
    <property type="entry name" value="Dynamin, middle domain"/>
    <property type="match status" value="1"/>
</dbReference>
<dbReference type="SMART" id="SM00302">
    <property type="entry name" value="GED"/>
    <property type="match status" value="1"/>
</dbReference>
<dbReference type="InterPro" id="IPR022812">
    <property type="entry name" value="Dynamin"/>
</dbReference>
<dbReference type="Pfam" id="PF00350">
    <property type="entry name" value="Dynamin_N"/>
    <property type="match status" value="1"/>
</dbReference>
<dbReference type="GO" id="GO:0005903">
    <property type="term" value="C:brush border"/>
    <property type="evidence" value="ECO:0007669"/>
    <property type="project" value="Ensembl"/>
</dbReference>
<evidence type="ECO:0000256" key="16">
    <source>
        <dbReference type="ARBA" id="ARBA00022787"/>
    </source>
</evidence>
<dbReference type="EMBL" id="AAQR03091677">
    <property type="status" value="NOT_ANNOTATED_CDS"/>
    <property type="molecule type" value="Genomic_DNA"/>
</dbReference>
<evidence type="ECO:0000256" key="20">
    <source>
        <dbReference type="ARBA" id="ARBA00022990"/>
    </source>
</evidence>
<dbReference type="SUPFAM" id="SSF52540">
    <property type="entry name" value="P-loop containing nucleoside triphosphate hydrolases"/>
    <property type="match status" value="1"/>
</dbReference>
<evidence type="ECO:0000256" key="23">
    <source>
        <dbReference type="ARBA" id="ARBA00023108"/>
    </source>
</evidence>
<keyword evidence="20" id="KW-0007">Acetylation</keyword>
<dbReference type="GO" id="GO:0016559">
    <property type="term" value="P:peroxisome fission"/>
    <property type="evidence" value="ECO:0007669"/>
    <property type="project" value="Ensembl"/>
</dbReference>
<dbReference type="InterPro" id="IPR000375">
    <property type="entry name" value="Dynamin_stalk"/>
</dbReference>
<dbReference type="GO" id="GO:0048312">
    <property type="term" value="P:intracellular distribution of mitochondria"/>
    <property type="evidence" value="ECO:0007669"/>
    <property type="project" value="Ensembl"/>
</dbReference>
<feature type="domain" description="Dynamin-type G" evidence="36">
    <location>
        <begin position="69"/>
        <end position="351"/>
    </location>
</feature>
<keyword evidence="25" id="KW-0496">Mitochondrion</keyword>
<keyword evidence="10" id="KW-0963">Cytoplasm</keyword>
<evidence type="ECO:0000256" key="3">
    <source>
        <dbReference type="ARBA" id="ARBA00004432"/>
    </source>
</evidence>
<keyword evidence="15 33" id="KW-0547">Nucleotide-binding</keyword>
<evidence type="ECO:0000313" key="37">
    <source>
        <dbReference type="Ensembl" id="ENSOGAP00000010301.2"/>
    </source>
</evidence>
<evidence type="ECO:0000256" key="13">
    <source>
        <dbReference type="ARBA" id="ARBA00022583"/>
    </source>
</evidence>
<dbReference type="GO" id="GO:0006816">
    <property type="term" value="P:calcium ion transport"/>
    <property type="evidence" value="ECO:0007669"/>
    <property type="project" value="Ensembl"/>
</dbReference>
<dbReference type="GO" id="GO:0043653">
    <property type="term" value="P:mitochondrial fragmentation involved in apoptotic process"/>
    <property type="evidence" value="ECO:0007669"/>
    <property type="project" value="Ensembl"/>
</dbReference>
<dbReference type="GO" id="GO:0048471">
    <property type="term" value="C:perinuclear region of cytoplasm"/>
    <property type="evidence" value="ECO:0007669"/>
    <property type="project" value="Ensembl"/>
</dbReference>
<evidence type="ECO:0000256" key="11">
    <source>
        <dbReference type="ARBA" id="ARBA00022499"/>
    </source>
</evidence>
<dbReference type="GO" id="GO:0005905">
    <property type="term" value="C:clathrin-coated pit"/>
    <property type="evidence" value="ECO:0007669"/>
    <property type="project" value="UniProtKB-SubCell"/>
</dbReference>
<dbReference type="GO" id="GO:0005525">
    <property type="term" value="F:GTP binding"/>
    <property type="evidence" value="ECO:0007669"/>
    <property type="project" value="UniProtKB-KW"/>
</dbReference>
<dbReference type="GO" id="GO:0090023">
    <property type="term" value="P:positive regulation of neutrophil chemotaxis"/>
    <property type="evidence" value="ECO:0007669"/>
    <property type="project" value="Ensembl"/>
</dbReference>
<dbReference type="InterPro" id="IPR001401">
    <property type="entry name" value="Dynamin_GTPase"/>
</dbReference>
<dbReference type="GO" id="GO:1903578">
    <property type="term" value="P:regulation of ATP metabolic process"/>
    <property type="evidence" value="ECO:0007669"/>
    <property type="project" value="Ensembl"/>
</dbReference>
<dbReference type="GO" id="GO:0005794">
    <property type="term" value="C:Golgi apparatus"/>
    <property type="evidence" value="ECO:0007669"/>
    <property type="project" value="UniProtKB-SubCell"/>
</dbReference>
<dbReference type="GO" id="GO:0005829">
    <property type="term" value="C:cytosol"/>
    <property type="evidence" value="ECO:0007669"/>
    <property type="project" value="UniProtKB-SubCell"/>
</dbReference>
<reference evidence="37" key="3">
    <citation type="submission" date="2025-09" db="UniProtKB">
        <authorList>
            <consortium name="Ensembl"/>
        </authorList>
    </citation>
    <scope>IDENTIFICATION</scope>
</reference>
<keyword evidence="16" id="KW-1000">Mitochondrion outer membrane</keyword>
<dbReference type="GO" id="GO:0010468">
    <property type="term" value="P:regulation of gene expression"/>
    <property type="evidence" value="ECO:0007669"/>
    <property type="project" value="Ensembl"/>
</dbReference>
<keyword evidence="27" id="KW-0472">Membrane</keyword>
<dbReference type="GO" id="GO:0090141">
    <property type="term" value="P:positive regulation of mitochondrial fission"/>
    <property type="evidence" value="ECO:0007669"/>
    <property type="project" value="Ensembl"/>
</dbReference>
<feature type="region of interest" description="Disordered" evidence="34">
    <location>
        <begin position="1"/>
        <end position="34"/>
    </location>
</feature>
<evidence type="ECO:0000256" key="14">
    <source>
        <dbReference type="ARBA" id="ARBA00022590"/>
    </source>
</evidence>
<keyword evidence="19" id="KW-0832">Ubl conjugation</keyword>
<evidence type="ECO:0000256" key="31">
    <source>
        <dbReference type="ARBA" id="ARBA00023329"/>
    </source>
</evidence>
<evidence type="ECO:0000256" key="33">
    <source>
        <dbReference type="RuleBase" id="RU003932"/>
    </source>
</evidence>
<evidence type="ECO:0000256" key="2">
    <source>
        <dbReference type="ARBA" id="ARBA00004275"/>
    </source>
</evidence>
<evidence type="ECO:0000256" key="28">
    <source>
        <dbReference type="ARBA" id="ARBA00023140"/>
    </source>
</evidence>
<evidence type="ECO:0000256" key="22">
    <source>
        <dbReference type="ARBA" id="ARBA00023034"/>
    </source>
</evidence>
<evidence type="ECO:0000256" key="32">
    <source>
        <dbReference type="ARBA" id="ARBA00048040"/>
    </source>
</evidence>
<dbReference type="EMBL" id="AAQR03091683">
    <property type="status" value="NOT_ANNOTATED_CDS"/>
    <property type="molecule type" value="Genomic_DNA"/>
</dbReference>
<dbReference type="PRINTS" id="PR00195">
    <property type="entry name" value="DYNAMIN"/>
</dbReference>
<evidence type="ECO:0000256" key="1">
    <source>
        <dbReference type="ARBA" id="ARBA00004184"/>
    </source>
</evidence>
<dbReference type="PROSITE" id="PS51388">
    <property type="entry name" value="GED"/>
    <property type="match status" value="1"/>
</dbReference>
<dbReference type="AlphaFoldDB" id="H0X4Y5"/>
<dbReference type="GO" id="GO:1901524">
    <property type="term" value="P:regulation of mitophagy"/>
    <property type="evidence" value="ECO:0007669"/>
    <property type="project" value="Ensembl"/>
</dbReference>
<dbReference type="InterPro" id="IPR027417">
    <property type="entry name" value="P-loop_NTPase"/>
</dbReference>
<keyword evidence="38" id="KW-1185">Reference proteome</keyword>
<keyword evidence="24" id="KW-0446">Lipid-binding</keyword>
<keyword evidence="22" id="KW-0333">Golgi apparatus</keyword>
<name>H0X4Y5_OTOGA</name>
<evidence type="ECO:0000256" key="12">
    <source>
        <dbReference type="ARBA" id="ARBA00022553"/>
    </source>
</evidence>
<dbReference type="InterPro" id="IPR019762">
    <property type="entry name" value="Dynamin_GTPase_CS"/>
</dbReference>
<dbReference type="PROSITE" id="PS00410">
    <property type="entry name" value="G_DYNAMIN_1"/>
    <property type="match status" value="1"/>
</dbReference>
<dbReference type="InParanoid" id="H0X4Y5"/>
<dbReference type="GO" id="GO:0099073">
    <property type="term" value="C:mitochondrion-derived vesicle"/>
    <property type="evidence" value="ECO:0007669"/>
    <property type="project" value="Ensembl"/>
</dbReference>
<dbReference type="GO" id="GO:0031625">
    <property type="term" value="F:ubiquitin protein ligase binding"/>
    <property type="evidence" value="ECO:0007669"/>
    <property type="project" value="Ensembl"/>
</dbReference>
<keyword evidence="12" id="KW-0597">Phosphoprotein</keyword>
<dbReference type="PANTHER" id="PTHR11566">
    <property type="entry name" value="DYNAMIN"/>
    <property type="match status" value="1"/>
</dbReference>
<evidence type="ECO:0000256" key="30">
    <source>
        <dbReference type="ARBA" id="ARBA00023180"/>
    </source>
</evidence>
<evidence type="ECO:0000256" key="21">
    <source>
        <dbReference type="ARBA" id="ARBA00023018"/>
    </source>
</evidence>
<dbReference type="HOGENOM" id="CLU_008964_5_0_1"/>
<evidence type="ECO:0000256" key="26">
    <source>
        <dbReference type="ARBA" id="ARBA00023134"/>
    </source>
</evidence>
<evidence type="ECO:0000259" key="36">
    <source>
        <dbReference type="PROSITE" id="PS51718"/>
    </source>
</evidence>
<dbReference type="EC" id="3.6.5.5" evidence="8"/>
<dbReference type="EMBL" id="AAQR03091682">
    <property type="status" value="NOT_ANNOTATED_CDS"/>
    <property type="molecule type" value="Genomic_DNA"/>
</dbReference>
<dbReference type="Ensembl" id="ENSOGAT00000011507.2">
    <property type="protein sequence ID" value="ENSOGAP00000010301.2"/>
    <property type="gene ID" value="ENSOGAG00000011503.2"/>
</dbReference>
<dbReference type="eggNOG" id="KOG0446">
    <property type="taxonomic scope" value="Eukaryota"/>
</dbReference>
<evidence type="ECO:0000256" key="5">
    <source>
        <dbReference type="ARBA" id="ARBA00004514"/>
    </source>
</evidence>
<dbReference type="GO" id="GO:0090149">
    <property type="term" value="P:mitochondrial membrane fission"/>
    <property type="evidence" value="ECO:0007669"/>
    <property type="project" value="Ensembl"/>
</dbReference>
<dbReference type="GO" id="GO:0030672">
    <property type="term" value="C:synaptic vesicle membrane"/>
    <property type="evidence" value="ECO:0007669"/>
    <property type="project" value="UniProtKB-SubCell"/>
</dbReference>
<dbReference type="STRING" id="30611.ENSOGAP00000010301"/>
<dbReference type="Gene3D" id="3.40.50.300">
    <property type="entry name" value="P-loop containing nucleotide triphosphate hydrolases"/>
    <property type="match status" value="1"/>
</dbReference>
<dbReference type="GO" id="GO:0008017">
    <property type="term" value="F:microtubule binding"/>
    <property type="evidence" value="ECO:0007669"/>
    <property type="project" value="TreeGrafter"/>
</dbReference>
<evidence type="ECO:0000256" key="25">
    <source>
        <dbReference type="ARBA" id="ARBA00023128"/>
    </source>
</evidence>
<dbReference type="GO" id="GO:0031267">
    <property type="term" value="F:small GTPase binding"/>
    <property type="evidence" value="ECO:0007669"/>
    <property type="project" value="Ensembl"/>
</dbReference>
<dbReference type="Pfam" id="PF01031">
    <property type="entry name" value="Dynamin_M"/>
    <property type="match status" value="1"/>
</dbReference>
<evidence type="ECO:0000256" key="27">
    <source>
        <dbReference type="ARBA" id="ARBA00023136"/>
    </source>
</evidence>
<dbReference type="GO" id="GO:0008289">
    <property type="term" value="F:lipid binding"/>
    <property type="evidence" value="ECO:0007669"/>
    <property type="project" value="UniProtKB-KW"/>
</dbReference>
<evidence type="ECO:0000256" key="24">
    <source>
        <dbReference type="ARBA" id="ARBA00023121"/>
    </source>
</evidence>
<dbReference type="InterPro" id="IPR045063">
    <property type="entry name" value="Dynamin_N"/>
</dbReference>
<comment type="subcellular location">
    <subcellularLocation>
        <location evidence="5">Cytoplasm</location>
        <location evidence="5">Cytosol</location>
    </subcellularLocation>
    <subcellularLocation>
        <location evidence="3">Cytoplasmic vesicle</location>
        <location evidence="3">Secretory vesicle</location>
        <location evidence="3">Synaptic vesicle membrane</location>
    </subcellularLocation>
    <subcellularLocation>
        <location evidence="1">Endomembrane system</location>
        <topology evidence="1">Peripheral membrane protein</topology>
    </subcellularLocation>
    <subcellularLocation>
        <location evidence="6">Golgi apparatus</location>
    </subcellularLocation>
    <subcellularLocation>
        <location evidence="7">Membrane</location>
        <location evidence="7">Clathrin-coated pit</location>
    </subcellularLocation>
    <subcellularLocation>
        <location evidence="4">Mitochondrion outer membrane</location>
        <topology evidence="4">Peripheral membrane protein</topology>
    </subcellularLocation>
    <subcellularLocation>
        <location evidence="2">Peroxisome</location>
    </subcellularLocation>
</comment>
<evidence type="ECO:0000256" key="29">
    <source>
        <dbReference type="ARBA" id="ARBA00023176"/>
    </source>
</evidence>
<evidence type="ECO:0000256" key="4">
    <source>
        <dbReference type="ARBA" id="ARBA00004450"/>
    </source>
</evidence>
<evidence type="ECO:0000313" key="38">
    <source>
        <dbReference type="Proteomes" id="UP000005225"/>
    </source>
</evidence>
<reference evidence="38" key="1">
    <citation type="submission" date="2011-03" db="EMBL/GenBank/DDBJ databases">
        <title>Version 3 of the genome sequence of Otolemur garnettii (Bushbaby).</title>
        <authorList>
            <consortium name="The Broad Institute Genome Sequencing Platform"/>
            <person name="Di Palma F."/>
            <person name="Johnson J."/>
            <person name="Lander E.S."/>
            <person name="Lindblad-Toh K."/>
            <person name="Jaffe D.B."/>
            <person name="Gnerre S."/>
            <person name="MacCallum I."/>
            <person name="Przybylski D."/>
            <person name="Ribeiro F.J."/>
            <person name="Burton J.N."/>
            <person name="Walker B.J."/>
            <person name="Sharpe T."/>
            <person name="Hall G."/>
        </authorList>
    </citation>
    <scope>NUCLEOTIDE SEQUENCE [LARGE SCALE GENOMIC DNA]</scope>
</reference>
<dbReference type="EMBL" id="AAQR03091678">
    <property type="status" value="NOT_ANNOTATED_CDS"/>
    <property type="molecule type" value="Genomic_DNA"/>
</dbReference>
<keyword evidence="11" id="KW-1017">Isopeptide bond</keyword>
<dbReference type="FunFam" id="3.40.50.300:FF:000172">
    <property type="entry name" value="Dynamin-1-like protein isoform 1"/>
    <property type="match status" value="1"/>
</dbReference>
<dbReference type="GO" id="GO:0005777">
    <property type="term" value="C:peroxisome"/>
    <property type="evidence" value="ECO:0007669"/>
    <property type="project" value="UniProtKB-SubCell"/>
</dbReference>
<dbReference type="InterPro" id="IPR003130">
    <property type="entry name" value="GED"/>
</dbReference>
<dbReference type="PANTHER" id="PTHR11566:SF39">
    <property type="entry name" value="DYNAMIN-1-LIKE PROTEIN"/>
    <property type="match status" value="1"/>
</dbReference>
<keyword evidence="30" id="KW-0325">Glycoprotein</keyword>
<dbReference type="Proteomes" id="UP000005225">
    <property type="component" value="Unassembled WGS sequence"/>
</dbReference>
<keyword evidence="13" id="KW-0254">Endocytosis</keyword>
<keyword evidence="14" id="KW-1210">Necrosis</keyword>
<keyword evidence="23" id="KW-0090">Biological rhythms</keyword>
<dbReference type="GO" id="GO:0051259">
    <property type="term" value="P:protein complex oligomerization"/>
    <property type="evidence" value="ECO:0007669"/>
    <property type="project" value="Ensembl"/>
</dbReference>
<dbReference type="FunFam" id="1.20.120.1240:FF:000066">
    <property type="entry name" value="Uncharacterized protein"/>
    <property type="match status" value="1"/>
</dbReference>
<evidence type="ECO:0000256" key="15">
    <source>
        <dbReference type="ARBA" id="ARBA00022741"/>
    </source>
</evidence>
<dbReference type="InterPro" id="IPR030381">
    <property type="entry name" value="G_DYNAMIN_dom"/>
</dbReference>
<dbReference type="EMBL" id="AAQR03091684">
    <property type="status" value="NOT_ANNOTATED_CDS"/>
    <property type="molecule type" value="Genomic_DNA"/>
</dbReference>
<evidence type="ECO:0000256" key="8">
    <source>
        <dbReference type="ARBA" id="ARBA00011980"/>
    </source>
</evidence>
<dbReference type="SMART" id="SM00053">
    <property type="entry name" value="DYNc"/>
    <property type="match status" value="1"/>
</dbReference>
<evidence type="ECO:0000256" key="7">
    <source>
        <dbReference type="ARBA" id="ARBA00004600"/>
    </source>
</evidence>
<dbReference type="GO" id="GO:0005874">
    <property type="term" value="C:microtubule"/>
    <property type="evidence" value="ECO:0007669"/>
    <property type="project" value="Ensembl"/>
</dbReference>
<dbReference type="GO" id="GO:0070585">
    <property type="term" value="P:protein localization to mitochondrion"/>
    <property type="evidence" value="ECO:0007669"/>
    <property type="project" value="Ensembl"/>
</dbReference>
<keyword evidence="18" id="KW-0378">Hydrolase</keyword>
<keyword evidence="28" id="KW-0576">Peroxisome</keyword>
<accession>H0X4Y5</accession>
<keyword evidence="21" id="KW-0770">Synapse</keyword>
<dbReference type="GO" id="GO:0003924">
    <property type="term" value="F:GTPase activity"/>
    <property type="evidence" value="ECO:0007669"/>
    <property type="project" value="Ensembl"/>
</dbReference>
<organism evidence="37 38">
    <name type="scientific">Otolemur garnettii</name>
    <name type="common">Small-eared galago</name>
    <name type="synonym">Garnett's greater bushbaby</name>
    <dbReference type="NCBI Taxonomy" id="30611"/>
    <lineage>
        <taxon>Eukaryota</taxon>
        <taxon>Metazoa</taxon>
        <taxon>Chordata</taxon>
        <taxon>Craniata</taxon>
        <taxon>Vertebrata</taxon>
        <taxon>Euteleostomi</taxon>
        <taxon>Mammalia</taxon>
        <taxon>Eutheria</taxon>
        <taxon>Euarchontoglires</taxon>
        <taxon>Primates</taxon>
        <taxon>Strepsirrhini</taxon>
        <taxon>Lorisiformes</taxon>
        <taxon>Galagidae</taxon>
        <taxon>Otolemur</taxon>
    </lineage>
</organism>
<dbReference type="Pfam" id="PF02212">
    <property type="entry name" value="GED"/>
    <property type="match status" value="1"/>
</dbReference>
<dbReference type="EMBL" id="AAQR03091680">
    <property type="status" value="NOT_ANNOTATED_CDS"/>
    <property type="molecule type" value="Genomic_DNA"/>
</dbReference>
<evidence type="ECO:0000259" key="35">
    <source>
        <dbReference type="PROSITE" id="PS51388"/>
    </source>
</evidence>
<evidence type="ECO:0000256" key="19">
    <source>
        <dbReference type="ARBA" id="ARBA00022843"/>
    </source>
</evidence>
<evidence type="ECO:0000256" key="10">
    <source>
        <dbReference type="ARBA" id="ARBA00022490"/>
    </source>
</evidence>
<dbReference type="GeneTree" id="ENSGT00940000155504"/>
<dbReference type="GO" id="GO:0030742">
    <property type="term" value="F:GTP-dependent protein binding"/>
    <property type="evidence" value="ECO:0007669"/>
    <property type="project" value="Ensembl"/>
</dbReference>
<dbReference type="EMBL" id="AAQR03091686">
    <property type="status" value="NOT_ANNOTATED_CDS"/>
    <property type="molecule type" value="Genomic_DNA"/>
</dbReference>
<dbReference type="CDD" id="cd08771">
    <property type="entry name" value="DLP_1"/>
    <property type="match status" value="1"/>
</dbReference>
<proteinExistence type="inferred from homology"/>
<keyword evidence="17" id="KW-0702">S-nitrosylation</keyword>
<dbReference type="GO" id="GO:1900063">
    <property type="term" value="P:regulation of peroxisome organization"/>
    <property type="evidence" value="ECO:0007669"/>
    <property type="project" value="Ensembl"/>
</dbReference>
<evidence type="ECO:0000256" key="6">
    <source>
        <dbReference type="ARBA" id="ARBA00004555"/>
    </source>
</evidence>
<feature type="compositionally biased region" description="Basic residues" evidence="34">
    <location>
        <begin position="19"/>
        <end position="29"/>
    </location>
</feature>
<keyword evidence="29" id="KW-0168">Coated pit</keyword>
<dbReference type="FunCoup" id="H0X4Y5">
    <property type="interactions" value="4413"/>
</dbReference>
<feature type="region of interest" description="Disordered" evidence="34">
    <location>
        <begin position="590"/>
        <end position="616"/>
    </location>
</feature>
<dbReference type="EMBL" id="AAQR03091679">
    <property type="status" value="NOT_ANNOTATED_CDS"/>
    <property type="molecule type" value="Genomic_DNA"/>
</dbReference>